<sequence length="327" mass="37319">MFNARRACLQACWQWLRRWSRVLVVVRLVLAAADIFGPQKRRDTMGRSPSSTVSRYQDVQWCFYCQYSASTPPRNAAREIKDEKGTASKTRVHQMEQDEGEEPEKKKMNYKDELQTEETQTMMSMVLDGAAQTAGVDPVASFALGTFFGSLMGFVSLFVVLRSFVRNLQEDDLDGANWSSFGGLVLPSFFFQGAADIYSNVREVAAQAQRRFRSTGDFEDIYKNIEDVQKEQVLNGLRALRDRFPRSKSRRIQDLVERERMASSVYDLALRLQPMVPDKSNVYNELWSLDENRCSVSGRLPGEGKRPFADASAQRLGRKTSKRPHHA</sequence>
<feature type="chain" id="PRO_5032782420" description="Transmembrane protein" evidence="3">
    <location>
        <begin position="32"/>
        <end position="327"/>
    </location>
</feature>
<reference evidence="4" key="1">
    <citation type="submission" date="2021-02" db="EMBL/GenBank/DDBJ databases">
        <authorList>
            <person name="Dougan E. K."/>
            <person name="Rhodes N."/>
            <person name="Thang M."/>
            <person name="Chan C."/>
        </authorList>
    </citation>
    <scope>NUCLEOTIDE SEQUENCE</scope>
</reference>
<dbReference type="EMBL" id="CAJNDS010002240">
    <property type="protein sequence ID" value="CAE7389262.1"/>
    <property type="molecule type" value="Genomic_DNA"/>
</dbReference>
<evidence type="ECO:0000313" key="4">
    <source>
        <dbReference type="EMBL" id="CAE7389262.1"/>
    </source>
</evidence>
<dbReference type="Proteomes" id="UP000604046">
    <property type="component" value="Unassembled WGS sequence"/>
</dbReference>
<feature type="region of interest" description="Disordered" evidence="1">
    <location>
        <begin position="298"/>
        <end position="327"/>
    </location>
</feature>
<name>A0A812QDT6_9DINO</name>
<feature type="region of interest" description="Disordered" evidence="1">
    <location>
        <begin position="75"/>
        <end position="105"/>
    </location>
</feature>
<proteinExistence type="predicted"/>
<gene>
    <name evidence="4" type="ORF">SNAT2548_LOCUS21222</name>
</gene>
<feature type="signal peptide" evidence="3">
    <location>
        <begin position="1"/>
        <end position="31"/>
    </location>
</feature>
<comment type="caution">
    <text evidence="4">The sequence shown here is derived from an EMBL/GenBank/DDBJ whole genome shotgun (WGS) entry which is preliminary data.</text>
</comment>
<dbReference type="AlphaFoldDB" id="A0A812QDT6"/>
<accession>A0A812QDT6</accession>
<evidence type="ECO:0000256" key="1">
    <source>
        <dbReference type="SAM" id="MobiDB-lite"/>
    </source>
</evidence>
<keyword evidence="5" id="KW-1185">Reference proteome</keyword>
<organism evidence="4 5">
    <name type="scientific">Symbiodinium natans</name>
    <dbReference type="NCBI Taxonomy" id="878477"/>
    <lineage>
        <taxon>Eukaryota</taxon>
        <taxon>Sar</taxon>
        <taxon>Alveolata</taxon>
        <taxon>Dinophyceae</taxon>
        <taxon>Suessiales</taxon>
        <taxon>Symbiodiniaceae</taxon>
        <taxon>Symbiodinium</taxon>
    </lineage>
</organism>
<evidence type="ECO:0000256" key="2">
    <source>
        <dbReference type="SAM" id="Phobius"/>
    </source>
</evidence>
<keyword evidence="2" id="KW-1133">Transmembrane helix</keyword>
<feature type="compositionally biased region" description="Basic and acidic residues" evidence="1">
    <location>
        <begin position="76"/>
        <end position="86"/>
    </location>
</feature>
<evidence type="ECO:0000256" key="3">
    <source>
        <dbReference type="SAM" id="SignalP"/>
    </source>
</evidence>
<evidence type="ECO:0000313" key="5">
    <source>
        <dbReference type="Proteomes" id="UP000604046"/>
    </source>
</evidence>
<dbReference type="OrthoDB" id="430326at2759"/>
<feature type="compositionally biased region" description="Basic residues" evidence="1">
    <location>
        <begin position="316"/>
        <end position="327"/>
    </location>
</feature>
<keyword evidence="2" id="KW-0812">Transmembrane</keyword>
<feature type="transmembrane region" description="Helical" evidence="2">
    <location>
        <begin position="139"/>
        <end position="161"/>
    </location>
</feature>
<protein>
    <recommendedName>
        <fullName evidence="6">Transmembrane protein</fullName>
    </recommendedName>
</protein>
<keyword evidence="3" id="KW-0732">Signal</keyword>
<evidence type="ECO:0008006" key="6">
    <source>
        <dbReference type="Google" id="ProtNLM"/>
    </source>
</evidence>
<keyword evidence="2" id="KW-0472">Membrane</keyword>